<organism evidence="2 3">
    <name type="scientific">Faecalicatena contorta</name>
    <dbReference type="NCBI Taxonomy" id="39482"/>
    <lineage>
        <taxon>Bacteria</taxon>
        <taxon>Bacillati</taxon>
        <taxon>Bacillota</taxon>
        <taxon>Clostridia</taxon>
        <taxon>Lachnospirales</taxon>
        <taxon>Lachnospiraceae</taxon>
        <taxon>Faecalicatena</taxon>
    </lineage>
</organism>
<feature type="transmembrane region" description="Helical" evidence="1">
    <location>
        <begin position="122"/>
        <end position="144"/>
    </location>
</feature>
<gene>
    <name evidence="2" type="ORF">SAMN05216529_104104</name>
</gene>
<name>A0A315ZY19_9FIRM</name>
<keyword evidence="1" id="KW-0472">Membrane</keyword>
<protein>
    <submittedName>
        <fullName evidence="2">Uncharacterized protein</fullName>
    </submittedName>
</protein>
<evidence type="ECO:0000313" key="2">
    <source>
        <dbReference type="EMBL" id="SUQ13793.1"/>
    </source>
</evidence>
<dbReference type="AlphaFoldDB" id="A0A315ZY19"/>
<dbReference type="Proteomes" id="UP000254051">
    <property type="component" value="Unassembled WGS sequence"/>
</dbReference>
<dbReference type="EMBL" id="UHJJ01000004">
    <property type="protein sequence ID" value="SUQ13793.1"/>
    <property type="molecule type" value="Genomic_DNA"/>
</dbReference>
<feature type="transmembrane region" description="Helical" evidence="1">
    <location>
        <begin position="48"/>
        <end position="70"/>
    </location>
</feature>
<sequence length="411" mass="45327">MIKIIKNLHISYKDFIPALSGLIGKIALVSSFALVWAQELSITNPNFVLENVRIEILIGSIITLIASLLYPNAAPAGTLAPLVVLIPVMSAFGVHPLILGITVGVLGILAVRSGLFKNLVDLSGFTCKTSITLTFGISGIWMSVQKLYTFFNQEKHIFWIMVTFLTIIYVILVCSKKNGLVIPLVSVAAFLIPKLAGTGYVITPVSLNLNLNPFYWWNDMWGIGFGLNGITILKTIPFAAFVILLWAIDTLSIQTIREGSYRKEEKKEQLDIVQSFSIVAIRNIIGSFLGGAQTGSLWRSFLIPLYTVKRPMRNCAVLLGVLGIIASLTMIPIQIMSYTPLVWSVLLFGIFMPFAVVALTNTKNAGESRTKLFILTFSIIGIAISPIITWIASVLYEKIERQRLSIKSKKE</sequence>
<evidence type="ECO:0000256" key="1">
    <source>
        <dbReference type="SAM" id="Phobius"/>
    </source>
</evidence>
<reference evidence="3" key="1">
    <citation type="submission" date="2017-07" db="EMBL/GenBank/DDBJ databases">
        <authorList>
            <person name="Varghese N."/>
            <person name="Submissions S."/>
        </authorList>
    </citation>
    <scope>NUCLEOTIDE SEQUENCE [LARGE SCALE GENOMIC DNA]</scope>
    <source>
        <strain evidence="3">NLAE-zl-C134</strain>
    </source>
</reference>
<feature type="transmembrane region" description="Helical" evidence="1">
    <location>
        <begin position="315"/>
        <end position="335"/>
    </location>
</feature>
<feature type="transmembrane region" description="Helical" evidence="1">
    <location>
        <begin position="181"/>
        <end position="203"/>
    </location>
</feature>
<feature type="transmembrane region" description="Helical" evidence="1">
    <location>
        <begin position="15"/>
        <end position="36"/>
    </location>
</feature>
<feature type="transmembrane region" description="Helical" evidence="1">
    <location>
        <begin position="156"/>
        <end position="174"/>
    </location>
</feature>
<dbReference type="Pfam" id="PF11840">
    <property type="entry name" value="DUF3360"/>
    <property type="match status" value="1"/>
</dbReference>
<dbReference type="RefSeq" id="WP_109710031.1">
    <property type="nucleotide sequence ID" value="NZ_QGDS01000004.1"/>
</dbReference>
<feature type="transmembrane region" description="Helical" evidence="1">
    <location>
        <begin position="82"/>
        <end position="110"/>
    </location>
</feature>
<feature type="transmembrane region" description="Helical" evidence="1">
    <location>
        <begin position="341"/>
        <end position="360"/>
    </location>
</feature>
<evidence type="ECO:0000313" key="3">
    <source>
        <dbReference type="Proteomes" id="UP000254051"/>
    </source>
</evidence>
<keyword evidence="1" id="KW-1133">Transmembrane helix</keyword>
<accession>A0A315ZY19</accession>
<proteinExistence type="predicted"/>
<feature type="transmembrane region" description="Helical" evidence="1">
    <location>
        <begin position="372"/>
        <end position="396"/>
    </location>
</feature>
<keyword evidence="3" id="KW-1185">Reference proteome</keyword>
<dbReference type="OrthoDB" id="2053750at2"/>
<feature type="transmembrane region" description="Helical" evidence="1">
    <location>
        <begin position="223"/>
        <end position="248"/>
    </location>
</feature>
<dbReference type="InterPro" id="IPR021794">
    <property type="entry name" value="DUF3360"/>
</dbReference>
<keyword evidence="1" id="KW-0812">Transmembrane</keyword>